<feature type="compositionally biased region" description="Acidic residues" evidence="5">
    <location>
        <begin position="388"/>
        <end position="399"/>
    </location>
</feature>
<evidence type="ECO:0000256" key="2">
    <source>
        <dbReference type="ARBA" id="ARBA00022771"/>
    </source>
</evidence>
<gene>
    <name evidence="6" type="ORF">OFUS_LOCUS24251</name>
</gene>
<dbReference type="CDD" id="cd16584">
    <property type="entry name" value="RING-HC_TRIM56_C-V"/>
    <property type="match status" value="1"/>
</dbReference>
<evidence type="ECO:0000313" key="6">
    <source>
        <dbReference type="EMBL" id="CAH1800358.1"/>
    </source>
</evidence>
<dbReference type="InterPro" id="IPR001841">
    <property type="entry name" value="Znf_RING"/>
</dbReference>
<protein>
    <submittedName>
        <fullName evidence="6">Uncharacterized protein</fullName>
    </submittedName>
</protein>
<evidence type="ECO:0000256" key="5">
    <source>
        <dbReference type="SAM" id="MobiDB-lite"/>
    </source>
</evidence>
<dbReference type="OrthoDB" id="342730at2759"/>
<feature type="compositionally biased region" description="Polar residues" evidence="5">
    <location>
        <begin position="494"/>
        <end position="503"/>
    </location>
</feature>
<dbReference type="InterPro" id="IPR017907">
    <property type="entry name" value="Znf_RING_CS"/>
</dbReference>
<dbReference type="GO" id="GO:0005654">
    <property type="term" value="C:nucleoplasm"/>
    <property type="evidence" value="ECO:0007669"/>
    <property type="project" value="TreeGrafter"/>
</dbReference>
<feature type="region of interest" description="Disordered" evidence="5">
    <location>
        <begin position="441"/>
        <end position="528"/>
    </location>
</feature>
<dbReference type="Gene3D" id="4.10.830.40">
    <property type="match status" value="1"/>
</dbReference>
<dbReference type="AlphaFoldDB" id="A0A8J1YBK8"/>
<feature type="compositionally biased region" description="Polar residues" evidence="5">
    <location>
        <begin position="452"/>
        <end position="470"/>
    </location>
</feature>
<dbReference type="EMBL" id="CAIIXF020000012">
    <property type="protein sequence ID" value="CAH1800358.1"/>
    <property type="molecule type" value="Genomic_DNA"/>
</dbReference>
<dbReference type="SMART" id="SM00184">
    <property type="entry name" value="RING"/>
    <property type="match status" value="2"/>
</dbReference>
<evidence type="ECO:0000313" key="7">
    <source>
        <dbReference type="Proteomes" id="UP000749559"/>
    </source>
</evidence>
<dbReference type="SUPFAM" id="SSF57850">
    <property type="entry name" value="RING/U-box"/>
    <property type="match status" value="1"/>
</dbReference>
<reference evidence="6" key="1">
    <citation type="submission" date="2022-03" db="EMBL/GenBank/DDBJ databases">
        <authorList>
            <person name="Martin C."/>
        </authorList>
    </citation>
    <scope>NUCLEOTIDE SEQUENCE</scope>
</reference>
<evidence type="ECO:0000256" key="1">
    <source>
        <dbReference type="ARBA" id="ARBA00022723"/>
    </source>
</evidence>
<organism evidence="6 7">
    <name type="scientific">Owenia fusiformis</name>
    <name type="common">Polychaete worm</name>
    <dbReference type="NCBI Taxonomy" id="6347"/>
    <lineage>
        <taxon>Eukaryota</taxon>
        <taxon>Metazoa</taxon>
        <taxon>Spiralia</taxon>
        <taxon>Lophotrochozoa</taxon>
        <taxon>Annelida</taxon>
        <taxon>Polychaeta</taxon>
        <taxon>Sedentaria</taxon>
        <taxon>Canalipalpata</taxon>
        <taxon>Sabellida</taxon>
        <taxon>Oweniida</taxon>
        <taxon>Oweniidae</taxon>
        <taxon>Owenia</taxon>
    </lineage>
</organism>
<dbReference type="InterPro" id="IPR027370">
    <property type="entry name" value="Znf-RING_euk"/>
</dbReference>
<dbReference type="GO" id="GO:0061630">
    <property type="term" value="F:ubiquitin protein ligase activity"/>
    <property type="evidence" value="ECO:0007669"/>
    <property type="project" value="TreeGrafter"/>
</dbReference>
<dbReference type="PANTHER" id="PTHR25462">
    <property type="entry name" value="BONUS, ISOFORM C-RELATED"/>
    <property type="match status" value="1"/>
</dbReference>
<feature type="coiled-coil region" evidence="4">
    <location>
        <begin position="193"/>
        <end position="238"/>
    </location>
</feature>
<sequence length="528" mass="60061">MTTTAGGKLAQEIHDEFLVCKICLEGYKNPKSLNCLHTFCEVCIQNHAESEGSYKKYSDYREFTCPLCRKRTTLPIGGVKKLPDNFLVSSLGEVVQRQRPSKFPFCDICKMVNRKHREAASKCLDCAKLLCKSCLELHKTTKVTKDHSIFDVEIEKDIECKEHQDEVVRFYCEPCETCICVLCTFNEHKDHDISNFQESVIKYKDNIENLLRTCTGKINKFEEQLESLTECEEHVQNAEKLIHDTALEFISDIRNREKYLIEELHTIYGRDTMEFIKRKGEMATNLEGLKSTCNLTELILKGKDIELLLLKKQVSEKLGHLKELKIEALPGSVGKKVTFFPGKLDFGYVQDPERPMLSRLRAKRITSTERLSESDLISETATQTCKEDLDESFSDEESYESDKSDVSLAEVETQTHLTAIMPRIKALDKPFYPCMEKGMNTNCPNMEDKAVNTRSRSLQSTRKSTENTAGDQEAPTLPRQRSHGSITKTEEIKSVSSAAQSLPASPIKKDSGNRSWGAQSSMQNGIRR</sequence>
<accession>A0A8J1YBK8</accession>
<dbReference type="InterPro" id="IPR000315">
    <property type="entry name" value="Znf_B-box"/>
</dbReference>
<feature type="region of interest" description="Disordered" evidence="5">
    <location>
        <begin position="371"/>
        <end position="407"/>
    </location>
</feature>
<keyword evidence="3" id="KW-0862">Zinc</keyword>
<keyword evidence="2" id="KW-0863">Zinc-finger</keyword>
<dbReference type="InterPro" id="IPR047153">
    <property type="entry name" value="TRIM45/56/19-like"/>
</dbReference>
<name>A0A8J1YBK8_OWEFU</name>
<dbReference type="PROSITE" id="PS50119">
    <property type="entry name" value="ZF_BBOX"/>
    <property type="match status" value="2"/>
</dbReference>
<dbReference type="Proteomes" id="UP000749559">
    <property type="component" value="Unassembled WGS sequence"/>
</dbReference>
<keyword evidence="1" id="KW-0479">Metal-binding</keyword>
<dbReference type="PANTHER" id="PTHR25462:SF305">
    <property type="entry name" value="RING-TYPE DOMAIN-CONTAINING PROTEIN"/>
    <property type="match status" value="1"/>
</dbReference>
<keyword evidence="4" id="KW-0175">Coiled coil</keyword>
<dbReference type="Pfam" id="PF13445">
    <property type="entry name" value="zf-RING_UBOX"/>
    <property type="match status" value="1"/>
</dbReference>
<feature type="compositionally biased region" description="Polar residues" evidence="5">
    <location>
        <begin position="513"/>
        <end position="528"/>
    </location>
</feature>
<dbReference type="SUPFAM" id="SSF57845">
    <property type="entry name" value="B-box zinc-binding domain"/>
    <property type="match status" value="1"/>
</dbReference>
<dbReference type="Gene3D" id="3.30.160.60">
    <property type="entry name" value="Classic Zinc Finger"/>
    <property type="match status" value="1"/>
</dbReference>
<comment type="caution">
    <text evidence="6">The sequence shown here is derived from an EMBL/GenBank/DDBJ whole genome shotgun (WGS) entry which is preliminary data.</text>
</comment>
<dbReference type="GO" id="GO:0008270">
    <property type="term" value="F:zinc ion binding"/>
    <property type="evidence" value="ECO:0007669"/>
    <property type="project" value="UniProtKB-KW"/>
</dbReference>
<dbReference type="PROSITE" id="PS50089">
    <property type="entry name" value="ZF_RING_2"/>
    <property type="match status" value="1"/>
</dbReference>
<dbReference type="Gene3D" id="3.30.40.10">
    <property type="entry name" value="Zinc/RING finger domain, C3HC4 (zinc finger)"/>
    <property type="match status" value="1"/>
</dbReference>
<feature type="compositionally biased region" description="Polar residues" evidence="5">
    <location>
        <begin position="375"/>
        <end position="384"/>
    </location>
</feature>
<evidence type="ECO:0000256" key="3">
    <source>
        <dbReference type="ARBA" id="ARBA00022833"/>
    </source>
</evidence>
<evidence type="ECO:0000256" key="4">
    <source>
        <dbReference type="SAM" id="Coils"/>
    </source>
</evidence>
<dbReference type="PROSITE" id="PS00518">
    <property type="entry name" value="ZF_RING_1"/>
    <property type="match status" value="1"/>
</dbReference>
<proteinExistence type="predicted"/>
<dbReference type="SMART" id="SM00336">
    <property type="entry name" value="BBOX"/>
    <property type="match status" value="2"/>
</dbReference>
<dbReference type="Pfam" id="PF00643">
    <property type="entry name" value="zf-B_box"/>
    <property type="match status" value="1"/>
</dbReference>
<keyword evidence="7" id="KW-1185">Reference proteome</keyword>
<dbReference type="InterPro" id="IPR013083">
    <property type="entry name" value="Znf_RING/FYVE/PHD"/>
</dbReference>